<comment type="caution">
    <text evidence="1">The sequence shown here is derived from an EMBL/GenBank/DDBJ whole genome shotgun (WGS) entry which is preliminary data.</text>
</comment>
<accession>A0A813H3N7</accession>
<dbReference type="EMBL" id="CAJNNV010030365">
    <property type="protein sequence ID" value="CAE8632298.1"/>
    <property type="molecule type" value="Genomic_DNA"/>
</dbReference>
<feature type="non-terminal residue" evidence="1">
    <location>
        <position position="214"/>
    </location>
</feature>
<gene>
    <name evidence="1" type="ORF">PGLA1383_LOCUS48279</name>
    <name evidence="2" type="ORF">PGLA2088_LOCUS14552</name>
</gene>
<proteinExistence type="predicted"/>
<dbReference type="AlphaFoldDB" id="A0A813H3N7"/>
<sequence>MDASQLAPGTEARCRTSRSRRRPRNALVQCVACSVLAALLSGAGVSRGVAGRRSRGFVGCSGPGSVLAGCRARTAAASSADGESVPKLWTLEIGRTDHYAWRDEAVFVGIVADAGEWTLDVPSIKTAFAEAVETGSSDLFSAPLYVVKDYVKELQAYGIISRAKEAPVGTSEGGWHKRDWKDLAPEQRESAGDSELVGKAEASGKAMQVVILKS</sequence>
<dbReference type="OrthoDB" id="441996at2759"/>
<dbReference type="EMBL" id="CAJNNW010017754">
    <property type="protein sequence ID" value="CAE8661550.1"/>
    <property type="molecule type" value="Genomic_DNA"/>
</dbReference>
<reference evidence="1" key="1">
    <citation type="submission" date="2021-02" db="EMBL/GenBank/DDBJ databases">
        <authorList>
            <person name="Dougan E. K."/>
            <person name="Rhodes N."/>
            <person name="Thang M."/>
            <person name="Chan C."/>
        </authorList>
    </citation>
    <scope>NUCLEOTIDE SEQUENCE</scope>
</reference>
<dbReference type="Proteomes" id="UP000654075">
    <property type="component" value="Unassembled WGS sequence"/>
</dbReference>
<evidence type="ECO:0000313" key="3">
    <source>
        <dbReference type="Proteomes" id="UP000654075"/>
    </source>
</evidence>
<keyword evidence="3" id="KW-1185">Reference proteome</keyword>
<dbReference type="Proteomes" id="UP000626109">
    <property type="component" value="Unassembled WGS sequence"/>
</dbReference>
<name>A0A813H3N7_POLGL</name>
<organism evidence="1 3">
    <name type="scientific">Polarella glacialis</name>
    <name type="common">Dinoflagellate</name>
    <dbReference type="NCBI Taxonomy" id="89957"/>
    <lineage>
        <taxon>Eukaryota</taxon>
        <taxon>Sar</taxon>
        <taxon>Alveolata</taxon>
        <taxon>Dinophyceae</taxon>
        <taxon>Suessiales</taxon>
        <taxon>Suessiaceae</taxon>
        <taxon>Polarella</taxon>
    </lineage>
</organism>
<evidence type="ECO:0000313" key="1">
    <source>
        <dbReference type="EMBL" id="CAE8632298.1"/>
    </source>
</evidence>
<evidence type="ECO:0000313" key="2">
    <source>
        <dbReference type="EMBL" id="CAE8661550.1"/>
    </source>
</evidence>
<protein>
    <submittedName>
        <fullName evidence="1">Uncharacterized protein</fullName>
    </submittedName>
</protein>